<dbReference type="InterPro" id="IPR016167">
    <property type="entry name" value="FAD-bd_PCMH_sub1"/>
</dbReference>
<dbReference type="InterPro" id="IPR016169">
    <property type="entry name" value="FAD-bd_PCMH_sub2"/>
</dbReference>
<proteinExistence type="inferred from homology"/>
<evidence type="ECO:0000256" key="8">
    <source>
        <dbReference type="ARBA" id="ARBA00023157"/>
    </source>
</evidence>
<feature type="signal peptide" evidence="10">
    <location>
        <begin position="1"/>
        <end position="20"/>
    </location>
</feature>
<dbReference type="Pfam" id="PF08031">
    <property type="entry name" value="BBE"/>
    <property type="match status" value="1"/>
</dbReference>
<dbReference type="Gene3D" id="3.30.465.10">
    <property type="match status" value="1"/>
</dbReference>
<dbReference type="InterPro" id="IPR006094">
    <property type="entry name" value="Oxid_FAD_bind_N"/>
</dbReference>
<gene>
    <name evidence="12" type="ORF">ACH5RR_028898</name>
</gene>
<comment type="similarity">
    <text evidence="3">Belongs to the oxygen-dependent FAD-linked oxidoreductase family.</text>
</comment>
<dbReference type="Proteomes" id="UP001630127">
    <property type="component" value="Unassembled WGS sequence"/>
</dbReference>
<organism evidence="12 13">
    <name type="scientific">Cinchona calisaya</name>
    <dbReference type="NCBI Taxonomy" id="153742"/>
    <lineage>
        <taxon>Eukaryota</taxon>
        <taxon>Viridiplantae</taxon>
        <taxon>Streptophyta</taxon>
        <taxon>Embryophyta</taxon>
        <taxon>Tracheophyta</taxon>
        <taxon>Spermatophyta</taxon>
        <taxon>Magnoliopsida</taxon>
        <taxon>eudicotyledons</taxon>
        <taxon>Gunneridae</taxon>
        <taxon>Pentapetalae</taxon>
        <taxon>asterids</taxon>
        <taxon>lamiids</taxon>
        <taxon>Gentianales</taxon>
        <taxon>Rubiaceae</taxon>
        <taxon>Cinchonoideae</taxon>
        <taxon>Cinchoneae</taxon>
        <taxon>Cinchona</taxon>
    </lineage>
</organism>
<evidence type="ECO:0000313" key="13">
    <source>
        <dbReference type="Proteomes" id="UP001630127"/>
    </source>
</evidence>
<evidence type="ECO:0000256" key="1">
    <source>
        <dbReference type="ARBA" id="ARBA00001974"/>
    </source>
</evidence>
<evidence type="ECO:0000256" key="10">
    <source>
        <dbReference type="SAM" id="SignalP"/>
    </source>
</evidence>
<evidence type="ECO:0000313" key="12">
    <source>
        <dbReference type="EMBL" id="KAL3509497.1"/>
    </source>
</evidence>
<feature type="chain" id="PRO_5044858479" description="FAD-binding PCMH-type domain-containing protein" evidence="10">
    <location>
        <begin position="21"/>
        <end position="541"/>
    </location>
</feature>
<dbReference type="AlphaFoldDB" id="A0ABD2YTE3"/>
<evidence type="ECO:0000256" key="7">
    <source>
        <dbReference type="ARBA" id="ARBA00022827"/>
    </source>
</evidence>
<dbReference type="FunFam" id="3.30.43.10:FF:000004">
    <property type="entry name" value="Berberine bridge enzyme-like 15"/>
    <property type="match status" value="1"/>
</dbReference>
<dbReference type="Gene3D" id="3.30.43.10">
    <property type="entry name" value="Uridine Diphospho-n-acetylenolpyruvylglucosamine Reductase, domain 2"/>
    <property type="match status" value="1"/>
</dbReference>
<dbReference type="InterPro" id="IPR016166">
    <property type="entry name" value="FAD-bd_PCMH"/>
</dbReference>
<dbReference type="EMBL" id="JBJUIK010000012">
    <property type="protein sequence ID" value="KAL3509497.1"/>
    <property type="molecule type" value="Genomic_DNA"/>
</dbReference>
<evidence type="ECO:0000256" key="9">
    <source>
        <dbReference type="ARBA" id="ARBA00023180"/>
    </source>
</evidence>
<keyword evidence="13" id="KW-1185">Reference proteome</keyword>
<evidence type="ECO:0000256" key="3">
    <source>
        <dbReference type="ARBA" id="ARBA00005466"/>
    </source>
</evidence>
<dbReference type="Gene3D" id="3.40.462.20">
    <property type="match status" value="1"/>
</dbReference>
<dbReference type="InterPro" id="IPR036318">
    <property type="entry name" value="FAD-bd_PCMH-like_sf"/>
</dbReference>
<comment type="caution">
    <text evidence="12">The sequence shown here is derived from an EMBL/GenBank/DDBJ whole genome shotgun (WGS) entry which is preliminary data.</text>
</comment>
<evidence type="ECO:0000256" key="6">
    <source>
        <dbReference type="ARBA" id="ARBA00022729"/>
    </source>
</evidence>
<evidence type="ECO:0000259" key="11">
    <source>
        <dbReference type="PROSITE" id="PS51387"/>
    </source>
</evidence>
<evidence type="ECO:0000256" key="4">
    <source>
        <dbReference type="ARBA" id="ARBA00022589"/>
    </source>
</evidence>
<keyword evidence="9" id="KW-0325">Glycoprotein</keyword>
<dbReference type="Pfam" id="PF01565">
    <property type="entry name" value="FAD_binding_4"/>
    <property type="match status" value="1"/>
</dbReference>
<keyword evidence="6 10" id="KW-0732">Signal</keyword>
<reference evidence="12 13" key="1">
    <citation type="submission" date="2024-11" db="EMBL/GenBank/DDBJ databases">
        <title>A near-complete genome assembly of Cinchona calisaya.</title>
        <authorList>
            <person name="Lian D.C."/>
            <person name="Zhao X.W."/>
            <person name="Wei L."/>
        </authorList>
    </citation>
    <scope>NUCLEOTIDE SEQUENCE [LARGE SCALE GENOMIC DNA]</scope>
    <source>
        <tissue evidence="12">Nenye</tissue>
    </source>
</reference>
<sequence length="541" mass="60548">MMKPQIAFALLLTFSSIAFASNKPDEEAFLRCLLKHSDDTTISSIIYTPKNSTFSSVLDFYIQNSRYLNPETPKPKVILTPTTESHIQTAIYCGKKHNLQIRVRSGGHDFAGSSYISEVPFFVLDMFNFRSISVDVKSRTAWVGAGATLGETYYSIYEKNSSLGFPAGYWPTVCIGGHISGGGYGALTREYGLAADHVIDARIIDVNGAILDRASMGEDLFWAIRGGIGANFVVILSYKITLVDVPENVTSFSVSRTLEQNAIQLVHKWQYVAPKLPKGLTISLLFSSNSSTQTGKRTIIATFVSVYRGGVDELLSIIGANFPELGLTKADCKEMLWIQYFPFHIGHSIDNVKEFLTSRVPPRKPYFTAKADFAEDPISEKGLEKILNNLFQVGPLLGQMEWTIFRGGVMDTIPKSEIPFPYRGRLLIMFEVVYWSANDTSDVIQSRIDWLRKLHRDIGDYVPKNPRAAYADYRDLDLGVNNVIGETSIEQARKWGAAYFDDNFDRLLKVKTQVDPDNYFKNEQSFPTLSSYSPTSEKSSV</sequence>
<keyword evidence="7" id="KW-0274">FAD</keyword>
<dbReference type="PANTHER" id="PTHR32448">
    <property type="entry name" value="OS08G0158400 PROTEIN"/>
    <property type="match status" value="1"/>
</dbReference>
<accession>A0ABD2YTE3</accession>
<evidence type="ECO:0000256" key="5">
    <source>
        <dbReference type="ARBA" id="ARBA00022630"/>
    </source>
</evidence>
<comment type="cofactor">
    <cofactor evidence="1">
        <name>FAD</name>
        <dbReference type="ChEBI" id="CHEBI:57692"/>
    </cofactor>
</comment>
<dbReference type="PROSITE" id="PS51387">
    <property type="entry name" value="FAD_PCMH"/>
    <property type="match status" value="1"/>
</dbReference>
<feature type="domain" description="FAD-binding PCMH-type" evidence="11">
    <location>
        <begin position="71"/>
        <end position="245"/>
    </location>
</feature>
<evidence type="ECO:0000256" key="2">
    <source>
        <dbReference type="ARBA" id="ARBA00004913"/>
    </source>
</evidence>
<name>A0ABD2YTE3_9GENT</name>
<dbReference type="SUPFAM" id="SSF56176">
    <property type="entry name" value="FAD-binding/transporter-associated domain-like"/>
    <property type="match status" value="1"/>
</dbReference>
<comment type="pathway">
    <text evidence="2">Alkaloid biosynthesis.</text>
</comment>
<keyword evidence="5" id="KW-0285">Flavoprotein</keyword>
<dbReference type="InterPro" id="IPR012951">
    <property type="entry name" value="BBE"/>
</dbReference>
<keyword evidence="8" id="KW-1015">Disulfide bond</keyword>
<protein>
    <recommendedName>
        <fullName evidence="11">FAD-binding PCMH-type domain-containing protein</fullName>
    </recommendedName>
</protein>
<keyword evidence="4" id="KW-0017">Alkaloid metabolism</keyword>